<protein>
    <submittedName>
        <fullName evidence="2">Transcriptional regulator</fullName>
    </submittedName>
</protein>
<dbReference type="InterPro" id="IPR001387">
    <property type="entry name" value="Cro/C1-type_HTH"/>
</dbReference>
<dbReference type="InterPro" id="IPR010982">
    <property type="entry name" value="Lambda_DNA-bd_dom_sf"/>
</dbReference>
<gene>
    <name evidence="2" type="ORF">GCM10010140_57760</name>
</gene>
<dbReference type="InterPro" id="IPR041413">
    <property type="entry name" value="MLTR_LBD"/>
</dbReference>
<dbReference type="RefSeq" id="WP_189249602.1">
    <property type="nucleotide sequence ID" value="NZ_BMQJ01000016.1"/>
</dbReference>
<accession>A0ABQ2R9R6</accession>
<dbReference type="Pfam" id="PF13560">
    <property type="entry name" value="HTH_31"/>
    <property type="match status" value="1"/>
</dbReference>
<feature type="domain" description="HTH cro/C1-type" evidence="1">
    <location>
        <begin position="37"/>
        <end position="83"/>
    </location>
</feature>
<evidence type="ECO:0000313" key="3">
    <source>
        <dbReference type="Proteomes" id="UP000611554"/>
    </source>
</evidence>
<dbReference type="Gene3D" id="1.10.260.40">
    <property type="entry name" value="lambda repressor-like DNA-binding domains"/>
    <property type="match status" value="1"/>
</dbReference>
<dbReference type="CDD" id="cd00093">
    <property type="entry name" value="HTH_XRE"/>
    <property type="match status" value="1"/>
</dbReference>
<reference evidence="3" key="1">
    <citation type="journal article" date="2019" name="Int. J. Syst. Evol. Microbiol.">
        <title>The Global Catalogue of Microorganisms (GCM) 10K type strain sequencing project: providing services to taxonomists for standard genome sequencing and annotation.</title>
        <authorList>
            <consortium name="The Broad Institute Genomics Platform"/>
            <consortium name="The Broad Institute Genome Sequencing Center for Infectious Disease"/>
            <person name="Wu L."/>
            <person name="Ma J."/>
        </authorList>
    </citation>
    <scope>NUCLEOTIDE SEQUENCE [LARGE SCALE GENOMIC DNA]</scope>
    <source>
        <strain evidence="3">JCM 3115</strain>
    </source>
</reference>
<evidence type="ECO:0000259" key="1">
    <source>
        <dbReference type="PROSITE" id="PS50943"/>
    </source>
</evidence>
<name>A0ABQ2R9R6_9ACTN</name>
<keyword evidence="3" id="KW-1185">Reference proteome</keyword>
<comment type="caution">
    <text evidence="2">The sequence shown here is derived from an EMBL/GenBank/DDBJ whole genome shotgun (WGS) entry which is preliminary data.</text>
</comment>
<evidence type="ECO:0000313" key="2">
    <source>
        <dbReference type="EMBL" id="GGQ19839.1"/>
    </source>
</evidence>
<dbReference type="PROSITE" id="PS50943">
    <property type="entry name" value="HTH_CROC1"/>
    <property type="match status" value="1"/>
</dbReference>
<dbReference type="SMART" id="SM00530">
    <property type="entry name" value="HTH_XRE"/>
    <property type="match status" value="1"/>
</dbReference>
<dbReference type="Proteomes" id="UP000611554">
    <property type="component" value="Unassembled WGS sequence"/>
</dbReference>
<dbReference type="Pfam" id="PF17765">
    <property type="entry name" value="MLTR_LBD"/>
    <property type="match status" value="1"/>
</dbReference>
<dbReference type="EMBL" id="BMQJ01000016">
    <property type="protein sequence ID" value="GGQ19839.1"/>
    <property type="molecule type" value="Genomic_DNA"/>
</dbReference>
<organism evidence="2 3">
    <name type="scientific">Streptosporangium pseudovulgare</name>
    <dbReference type="NCBI Taxonomy" id="35765"/>
    <lineage>
        <taxon>Bacteria</taxon>
        <taxon>Bacillati</taxon>
        <taxon>Actinomycetota</taxon>
        <taxon>Actinomycetes</taxon>
        <taxon>Streptosporangiales</taxon>
        <taxon>Streptosporangiaceae</taxon>
        <taxon>Streptosporangium</taxon>
    </lineage>
</organism>
<dbReference type="PANTHER" id="PTHR35010:SF2">
    <property type="entry name" value="BLL4672 PROTEIN"/>
    <property type="match status" value="1"/>
</dbReference>
<proteinExistence type="predicted"/>
<dbReference type="SUPFAM" id="SSF47413">
    <property type="entry name" value="lambda repressor-like DNA-binding domains"/>
    <property type="match status" value="1"/>
</dbReference>
<dbReference type="PANTHER" id="PTHR35010">
    <property type="entry name" value="BLL4672 PROTEIN-RELATED"/>
    <property type="match status" value="1"/>
</dbReference>
<dbReference type="Gene3D" id="3.30.450.180">
    <property type="match status" value="1"/>
</dbReference>
<sequence length="281" mass="31364">MDSECNDLLGRFLRERRALVRPEQAGLPAGGRRLVPGLRRDEVAHLAGLSVGYYARLEQGRERPTRQTVESLARALRLEEQALVELYRLARPTAGRRRPDRVERVVPEVLALLNDWTVAPAYILGWSGDVLVRNPLANVLHNRFIFSGNLLRMIFLDPAGREFFGDWARTARAAVHDLRHAARQTPDERYLRELVGELAISSPGFRRVWAAAEPPGRLTPGSHFYHPDVGDLHLRTETFPIASAPGLRLVAHPAEPDSRSAQALALLGTLATRPGEPVRSQ</sequence>